<dbReference type="PANTHER" id="PTHR35861:SF1">
    <property type="entry name" value="PHAGE TAIL SHEATH PROTEIN"/>
    <property type="match status" value="1"/>
</dbReference>
<dbReference type="Pfam" id="PF17482">
    <property type="entry name" value="Phage_sheath_1C"/>
    <property type="match status" value="1"/>
</dbReference>
<evidence type="ECO:0000259" key="4">
    <source>
        <dbReference type="Pfam" id="PF22671"/>
    </source>
</evidence>
<name>A0A381VL55_9ZZZZ</name>
<dbReference type="InterPro" id="IPR020287">
    <property type="entry name" value="Tail_sheath_C"/>
</dbReference>
<dbReference type="PANTHER" id="PTHR35861">
    <property type="match status" value="1"/>
</dbReference>
<evidence type="ECO:0000256" key="1">
    <source>
        <dbReference type="ARBA" id="ARBA00008005"/>
    </source>
</evidence>
<organism evidence="5">
    <name type="scientific">marine metagenome</name>
    <dbReference type="NCBI Taxonomy" id="408172"/>
    <lineage>
        <taxon>unclassified sequences</taxon>
        <taxon>metagenomes</taxon>
        <taxon>ecological metagenomes</taxon>
    </lineage>
</organism>
<evidence type="ECO:0000259" key="2">
    <source>
        <dbReference type="Pfam" id="PF04984"/>
    </source>
</evidence>
<feature type="domain" description="Tail sheath protein Gp18-like" evidence="4">
    <location>
        <begin position="29"/>
        <end position="83"/>
    </location>
</feature>
<sequence length="677" mass="72985">MGDLVSPGVQVKEKDLTASVRSEPTSIGATAITAAWGPMNEVITVNDETQLVDIFGKPDDGNFEYWFTAANFLAYTNTLRIVRMEQTGSLNAGETGGDLIPNTTSWLTGDGTNGPFSGGEGSVGHTAARWAGLKGNSIKVSYCWDADGYNQNAVTTTAVATAAGVAIVTVVAGNTINVNDIISFGGTTGNATNIATQVAEKGQKYKVLAINTNALTIERYPASNAAGLRSALAGDVAGIEVNRFWEFYDQFDSAPATSTWLLDIQKNRVTGTGNDELHAIVVDADGLITGTAGTILEKFESLSKLKGAVTDSGDNNYYLDALYLQSEWIYWMDFPAGATGSTGPWGAVPTVTYTCNTATSSPETATLTGGAPASMIAPTDGQRSEAFDRFEDPDTVDFNLLMCGPATTDGATGTVIPINNIDIVEKRKDSVVFISPYKNAVVNVVNGYTQTNNVKTYFDALPSSSYTVFDSGYKKMYDKYNDTFRWVPLNADIAGSCARTDAVEDPWWSPAGLSRGQIRGSIELALNPTQGERDILYRARINPVVTFAGEGTVLWGDKTALAQNSAFSRINVRRLFITIEEAIAKASRTVLFEFNDTFTREQFLGMVNPYMRDVQARRGVTDFLCVCDESNNTGQVIDNNEFRADIYVKPARSINFITLTFVATRTDVSFSEVVGRA</sequence>
<dbReference type="Pfam" id="PF22671">
    <property type="entry name" value="Gp18_domIII_N"/>
    <property type="match status" value="1"/>
</dbReference>
<accession>A0A381VL55</accession>
<evidence type="ECO:0000259" key="3">
    <source>
        <dbReference type="Pfam" id="PF17482"/>
    </source>
</evidence>
<evidence type="ECO:0008006" key="6">
    <source>
        <dbReference type="Google" id="ProtNLM"/>
    </source>
</evidence>
<protein>
    <recommendedName>
        <fullName evidence="6">Tail sheath protein C-terminal domain-containing protein</fullName>
    </recommendedName>
</protein>
<proteinExistence type="inferred from homology"/>
<comment type="similarity">
    <text evidence="1">Belongs to the myoviridae tail sheath protein family.</text>
</comment>
<dbReference type="InterPro" id="IPR035089">
    <property type="entry name" value="Phage_sheath_subtilisin"/>
</dbReference>
<reference evidence="5" key="1">
    <citation type="submission" date="2018-05" db="EMBL/GenBank/DDBJ databases">
        <authorList>
            <person name="Lanie J.A."/>
            <person name="Ng W.-L."/>
            <person name="Kazmierczak K.M."/>
            <person name="Andrzejewski T.M."/>
            <person name="Davidsen T.M."/>
            <person name="Wayne K.J."/>
            <person name="Tettelin H."/>
            <person name="Glass J.I."/>
            <person name="Rusch D."/>
            <person name="Podicherti R."/>
            <person name="Tsui H.-C.T."/>
            <person name="Winkler M.E."/>
        </authorList>
    </citation>
    <scope>NUCLEOTIDE SEQUENCE</scope>
</reference>
<dbReference type="InterPro" id="IPR054564">
    <property type="entry name" value="Gp18_domIII_N"/>
</dbReference>
<evidence type="ECO:0000313" key="5">
    <source>
        <dbReference type="EMBL" id="SVA40954.1"/>
    </source>
</evidence>
<feature type="domain" description="Tail sheath protein subtilisin-like" evidence="2">
    <location>
        <begin position="423"/>
        <end position="560"/>
    </location>
</feature>
<dbReference type="EMBL" id="UINC01009120">
    <property type="protein sequence ID" value="SVA40954.1"/>
    <property type="molecule type" value="Genomic_DNA"/>
</dbReference>
<dbReference type="Gene3D" id="3.40.50.11780">
    <property type="match status" value="2"/>
</dbReference>
<dbReference type="InterPro" id="IPR052042">
    <property type="entry name" value="Tail_sheath_structural"/>
</dbReference>
<dbReference type="AlphaFoldDB" id="A0A381VL55"/>
<gene>
    <name evidence="5" type="ORF">METZ01_LOCUS93808</name>
</gene>
<dbReference type="Pfam" id="PF04984">
    <property type="entry name" value="Phage_sheath_1"/>
    <property type="match status" value="1"/>
</dbReference>
<feature type="domain" description="Tail sheath protein C-terminal" evidence="3">
    <location>
        <begin position="563"/>
        <end position="664"/>
    </location>
</feature>